<reference evidence="3" key="1">
    <citation type="submission" date="2016-11" db="EMBL/GenBank/DDBJ databases">
        <title>Comparative genomic and phenotypic analysis of Granulibacter bethesdensis clinical isolates from patients with chronic granulomatous disease.</title>
        <authorList>
            <person name="Zarember K.A."/>
            <person name="Porcella S.F."/>
            <person name="Chu J."/>
            <person name="Ding L."/>
            <person name="Dahlstrom E."/>
            <person name="Barbian K."/>
            <person name="Martens C."/>
            <person name="Sykora L."/>
            <person name="Kramer S."/>
            <person name="Pettinato A.M."/>
            <person name="Hong H."/>
            <person name="Wald G."/>
            <person name="Berg L.J."/>
            <person name="Rogge L.S."/>
            <person name="Greenberg D.E."/>
            <person name="Falcone E.L."/>
            <person name="Neves J.F."/>
            <person name="Simoes M.J."/>
            <person name="Casal M."/>
            <person name="Rodriguez-Lopez F.C."/>
            <person name="Zelazny A."/>
            <person name="Gallin J.I."/>
            <person name="Holland S.M."/>
        </authorList>
    </citation>
    <scope>NUCLEOTIDE SEQUENCE [LARGE SCALE GENOMIC DNA]</scope>
    <source>
        <strain evidence="3">NIH9.1</strain>
    </source>
</reference>
<feature type="compositionally biased region" description="Basic and acidic residues" evidence="1">
    <location>
        <begin position="13"/>
        <end position="23"/>
    </location>
</feature>
<feature type="region of interest" description="Disordered" evidence="1">
    <location>
        <begin position="68"/>
        <end position="94"/>
    </location>
</feature>
<dbReference type="AlphaFoldDB" id="A0AAC9KAZ8"/>
<evidence type="ECO:0000313" key="3">
    <source>
        <dbReference type="Proteomes" id="UP000182373"/>
    </source>
</evidence>
<dbReference type="EMBL" id="CP018191">
    <property type="protein sequence ID" value="APH54459.1"/>
    <property type="molecule type" value="Genomic_DNA"/>
</dbReference>
<organism evidence="2 3">
    <name type="scientific">Granulibacter bethesdensis</name>
    <dbReference type="NCBI Taxonomy" id="364410"/>
    <lineage>
        <taxon>Bacteria</taxon>
        <taxon>Pseudomonadati</taxon>
        <taxon>Pseudomonadota</taxon>
        <taxon>Alphaproteobacteria</taxon>
        <taxon>Acetobacterales</taxon>
        <taxon>Acetobacteraceae</taxon>
        <taxon>Granulibacter</taxon>
    </lineage>
</organism>
<proteinExistence type="predicted"/>
<evidence type="ECO:0000256" key="1">
    <source>
        <dbReference type="SAM" id="MobiDB-lite"/>
    </source>
</evidence>
<evidence type="ECO:0000313" key="2">
    <source>
        <dbReference type="EMBL" id="APH54459.1"/>
    </source>
</evidence>
<sequence length="94" mass="9866">MVIAGFLRRIDRAHRGLHGDEGGGRTGPAPAAQRRAEAAAKDGEGRRFCFAMESGPLGRAGKSLAAAIAGPGRLPPDRPLRRPWGRSSPTLVEA</sequence>
<feature type="region of interest" description="Disordered" evidence="1">
    <location>
        <begin position="13"/>
        <end position="43"/>
    </location>
</feature>
<dbReference type="Proteomes" id="UP000182373">
    <property type="component" value="Chromosome"/>
</dbReference>
<name>A0AAC9KAZ8_9PROT</name>
<feature type="compositionally biased region" description="Basic and acidic residues" evidence="1">
    <location>
        <begin position="34"/>
        <end position="43"/>
    </location>
</feature>
<accession>A0AAC9KAZ8</accession>
<protein>
    <submittedName>
        <fullName evidence="2">Uncharacterized protein</fullName>
    </submittedName>
</protein>
<gene>
    <name evidence="2" type="ORF">GbCGDNIH9_8523</name>
</gene>